<dbReference type="EMBL" id="JBHRRZ010000040">
    <property type="protein sequence ID" value="MFC2949994.1"/>
    <property type="molecule type" value="Genomic_DNA"/>
</dbReference>
<evidence type="ECO:0000313" key="2">
    <source>
        <dbReference type="Proteomes" id="UP001595387"/>
    </source>
</evidence>
<name>A0ABV7AAV1_9BACI</name>
<organism evidence="1 2">
    <name type="scientific">Virgibacillus sediminis</name>
    <dbReference type="NCBI Taxonomy" id="202260"/>
    <lineage>
        <taxon>Bacteria</taxon>
        <taxon>Bacillati</taxon>
        <taxon>Bacillota</taxon>
        <taxon>Bacilli</taxon>
        <taxon>Bacillales</taxon>
        <taxon>Bacillaceae</taxon>
        <taxon>Virgibacillus</taxon>
    </lineage>
</organism>
<keyword evidence="2" id="KW-1185">Reference proteome</keyword>
<sequence length="48" mass="5471">MELSRLDEADECFLDALRVRKQKGNPELINSTQKAIDLLSSYSESDIK</sequence>
<accession>A0ABV7AAV1</accession>
<comment type="caution">
    <text evidence="1">The sequence shown here is derived from an EMBL/GenBank/DDBJ whole genome shotgun (WGS) entry which is preliminary data.</text>
</comment>
<dbReference type="RefSeq" id="WP_390307971.1">
    <property type="nucleotide sequence ID" value="NZ_JBHRRZ010000040.1"/>
</dbReference>
<proteinExistence type="predicted"/>
<evidence type="ECO:0000313" key="1">
    <source>
        <dbReference type="EMBL" id="MFC2949994.1"/>
    </source>
</evidence>
<dbReference type="Proteomes" id="UP001595387">
    <property type="component" value="Unassembled WGS sequence"/>
</dbReference>
<protein>
    <submittedName>
        <fullName evidence="1">Uncharacterized protein</fullName>
    </submittedName>
</protein>
<gene>
    <name evidence="1" type="ORF">ACFODW_16860</name>
</gene>
<reference evidence="2" key="1">
    <citation type="journal article" date="2019" name="Int. J. Syst. Evol. Microbiol.">
        <title>The Global Catalogue of Microorganisms (GCM) 10K type strain sequencing project: providing services to taxonomists for standard genome sequencing and annotation.</title>
        <authorList>
            <consortium name="The Broad Institute Genomics Platform"/>
            <consortium name="The Broad Institute Genome Sequencing Center for Infectious Disease"/>
            <person name="Wu L."/>
            <person name="Ma J."/>
        </authorList>
    </citation>
    <scope>NUCLEOTIDE SEQUENCE [LARGE SCALE GENOMIC DNA]</scope>
    <source>
        <strain evidence="2">KCTC 13193</strain>
    </source>
</reference>